<reference evidence="2 3" key="1">
    <citation type="journal article" date="2005" name="Nature">
        <title>The genome of the social amoeba Dictyostelium discoideum.</title>
        <authorList>
            <consortium name="The Dictyostelium discoideum Sequencing Consortium"/>
            <person name="Eichinger L."/>
            <person name="Pachebat J.A."/>
            <person name="Glockner G."/>
            <person name="Rajandream M.A."/>
            <person name="Sucgang R."/>
            <person name="Berriman M."/>
            <person name="Song J."/>
            <person name="Olsen R."/>
            <person name="Szafranski K."/>
            <person name="Xu Q."/>
            <person name="Tunggal B."/>
            <person name="Kummerfeld S."/>
            <person name="Madera M."/>
            <person name="Konfortov B.A."/>
            <person name="Rivero F."/>
            <person name="Bankier A.T."/>
            <person name="Lehmann R."/>
            <person name="Hamlin N."/>
            <person name="Davies R."/>
            <person name="Gaudet P."/>
            <person name="Fey P."/>
            <person name="Pilcher K."/>
            <person name="Chen G."/>
            <person name="Saunders D."/>
            <person name="Sodergren E."/>
            <person name="Davis P."/>
            <person name="Kerhornou A."/>
            <person name="Nie X."/>
            <person name="Hall N."/>
            <person name="Anjard C."/>
            <person name="Hemphill L."/>
            <person name="Bason N."/>
            <person name="Farbrother P."/>
            <person name="Desany B."/>
            <person name="Just E."/>
            <person name="Morio T."/>
            <person name="Rost R."/>
            <person name="Churcher C."/>
            <person name="Cooper J."/>
            <person name="Haydock S."/>
            <person name="van Driessche N."/>
            <person name="Cronin A."/>
            <person name="Goodhead I."/>
            <person name="Muzny D."/>
            <person name="Mourier T."/>
            <person name="Pain A."/>
            <person name="Lu M."/>
            <person name="Harper D."/>
            <person name="Lindsay R."/>
            <person name="Hauser H."/>
            <person name="James K."/>
            <person name="Quiles M."/>
            <person name="Madan Babu M."/>
            <person name="Saito T."/>
            <person name="Buchrieser C."/>
            <person name="Wardroper A."/>
            <person name="Felder M."/>
            <person name="Thangavelu M."/>
            <person name="Johnson D."/>
            <person name="Knights A."/>
            <person name="Loulseged H."/>
            <person name="Mungall K."/>
            <person name="Oliver K."/>
            <person name="Price C."/>
            <person name="Quail M.A."/>
            <person name="Urushihara H."/>
            <person name="Hernandez J."/>
            <person name="Rabbinowitsch E."/>
            <person name="Steffen D."/>
            <person name="Sanders M."/>
            <person name="Ma J."/>
            <person name="Kohara Y."/>
            <person name="Sharp S."/>
            <person name="Simmonds M."/>
            <person name="Spiegler S."/>
            <person name="Tivey A."/>
            <person name="Sugano S."/>
            <person name="White B."/>
            <person name="Walker D."/>
            <person name="Woodward J."/>
            <person name="Winckler T."/>
            <person name="Tanaka Y."/>
            <person name="Shaulsky G."/>
            <person name="Schleicher M."/>
            <person name="Weinstock G."/>
            <person name="Rosenthal A."/>
            <person name="Cox E.C."/>
            <person name="Chisholm R.L."/>
            <person name="Gibbs R."/>
            <person name="Loomis W.F."/>
            <person name="Platzer M."/>
            <person name="Kay R.R."/>
            <person name="Williams J."/>
            <person name="Dear P.H."/>
            <person name="Noegel A.A."/>
            <person name="Barrell B."/>
            <person name="Kuspa A."/>
        </authorList>
    </citation>
    <scope>NUCLEOTIDE SEQUENCE [LARGE SCALE GENOMIC DNA]</scope>
    <source>
        <strain evidence="2 3">AX4</strain>
    </source>
</reference>
<dbReference type="SMR" id="Q54I76"/>
<evidence type="ECO:0000313" key="3">
    <source>
        <dbReference type="Proteomes" id="UP000002195"/>
    </source>
</evidence>
<feature type="region of interest" description="Disordered" evidence="1">
    <location>
        <begin position="1"/>
        <end position="22"/>
    </location>
</feature>
<dbReference type="VEuPathDB" id="AmoebaDB:DDB_G0288941"/>
<dbReference type="InParanoid" id="Q54I76"/>
<dbReference type="PaxDb" id="44689-DDB0237546"/>
<organism evidence="2 3">
    <name type="scientific">Dictyostelium discoideum</name>
    <name type="common">Social amoeba</name>
    <dbReference type="NCBI Taxonomy" id="44689"/>
    <lineage>
        <taxon>Eukaryota</taxon>
        <taxon>Amoebozoa</taxon>
        <taxon>Evosea</taxon>
        <taxon>Eumycetozoa</taxon>
        <taxon>Dictyostelia</taxon>
        <taxon>Dictyosteliales</taxon>
        <taxon>Dictyosteliaceae</taxon>
        <taxon>Dictyostelium</taxon>
    </lineage>
</organism>
<comment type="caution">
    <text evidence="2">The sequence shown here is derived from an EMBL/GenBank/DDBJ whole genome shotgun (WGS) entry which is preliminary data.</text>
</comment>
<name>Q54I76_DICDI</name>
<dbReference type="dictyBase" id="DDB_G0288941"/>
<sequence>MSSNNSSRYVKNENRRPPPTMCDSVRAASLKCSETNSKYDCQIFFEAATKCRSEKTKLEDEEKNIKKYLNGELTDTQRISLQNRMDEIKIIKSKQYPVPN</sequence>
<evidence type="ECO:0000313" key="2">
    <source>
        <dbReference type="EMBL" id="EAL62994.1"/>
    </source>
</evidence>
<dbReference type="AlphaFoldDB" id="Q54I76"/>
<dbReference type="GeneID" id="8626886"/>
<dbReference type="FunCoup" id="Q54I76">
    <property type="interactions" value="362"/>
</dbReference>
<accession>Q54I76</accession>
<dbReference type="eggNOG" id="ENOG502RI4Y">
    <property type="taxonomic scope" value="Eukaryota"/>
</dbReference>
<dbReference type="OMA" id="PPPTMCD"/>
<evidence type="ECO:0008006" key="4">
    <source>
        <dbReference type="Google" id="ProtNLM"/>
    </source>
</evidence>
<gene>
    <name evidence="2" type="ORF">DDB_G0288941</name>
</gene>
<keyword evidence="3" id="KW-1185">Reference proteome</keyword>
<dbReference type="RefSeq" id="XP_636503.1">
    <property type="nucleotide sequence ID" value="XM_631411.1"/>
</dbReference>
<dbReference type="Proteomes" id="UP000002195">
    <property type="component" value="Unassembled WGS sequence"/>
</dbReference>
<dbReference type="KEGG" id="ddi:DDB_G0288941"/>
<dbReference type="EMBL" id="AAFI02000126">
    <property type="protein sequence ID" value="EAL62994.1"/>
    <property type="molecule type" value="Genomic_DNA"/>
</dbReference>
<evidence type="ECO:0000256" key="1">
    <source>
        <dbReference type="SAM" id="MobiDB-lite"/>
    </source>
</evidence>
<protein>
    <recommendedName>
        <fullName evidence="4">CHCH domain-containing protein</fullName>
    </recommendedName>
</protein>
<dbReference type="HOGENOM" id="CLU_2311452_0_0_1"/>
<proteinExistence type="predicted"/>